<keyword evidence="2" id="KW-1185">Reference proteome</keyword>
<dbReference type="Proteomes" id="UP000254051">
    <property type="component" value="Unassembled WGS sequence"/>
</dbReference>
<gene>
    <name evidence="1" type="ORF">SAMN05216529_102350</name>
</gene>
<protein>
    <recommendedName>
        <fullName evidence="3">Transposase</fullName>
    </recommendedName>
</protein>
<evidence type="ECO:0000313" key="1">
    <source>
        <dbReference type="EMBL" id="SUQ13132.1"/>
    </source>
</evidence>
<name>A0A316A0W1_9FIRM</name>
<proteinExistence type="predicted"/>
<dbReference type="EMBL" id="UHJJ01000002">
    <property type="protein sequence ID" value="SUQ13132.1"/>
    <property type="molecule type" value="Genomic_DNA"/>
</dbReference>
<evidence type="ECO:0000313" key="2">
    <source>
        <dbReference type="Proteomes" id="UP000254051"/>
    </source>
</evidence>
<dbReference type="NCBIfam" id="NF047593">
    <property type="entry name" value="IS66_ISAeme5_TnpA"/>
    <property type="match status" value="1"/>
</dbReference>
<dbReference type="AlphaFoldDB" id="A0A316A0W1"/>
<reference evidence="2" key="1">
    <citation type="submission" date="2017-07" db="EMBL/GenBank/DDBJ databases">
        <authorList>
            <person name="Varghese N."/>
            <person name="Submissions S."/>
        </authorList>
    </citation>
    <scope>NUCLEOTIDE SEQUENCE [LARGE SCALE GENOMIC DNA]</scope>
    <source>
        <strain evidence="2">NLAE-zl-C134</strain>
    </source>
</reference>
<sequence length="131" mass="15169">MYIIQGEYMNQLTIASHNHKMQLWTSRIHKCRSSNQTVADWCSENDISIKSYYYWMRKIKSEAFEALPAERKSKVLTQKRDASFAEVTLIEKPRADSCAVRIHVSGLLLEIQNGADDQTVEHTLHAIRKLC</sequence>
<evidence type="ECO:0008006" key="3">
    <source>
        <dbReference type="Google" id="ProtNLM"/>
    </source>
</evidence>
<accession>A0A316A0W1</accession>
<organism evidence="1 2">
    <name type="scientific">Faecalicatena contorta</name>
    <dbReference type="NCBI Taxonomy" id="39482"/>
    <lineage>
        <taxon>Bacteria</taxon>
        <taxon>Bacillati</taxon>
        <taxon>Bacillota</taxon>
        <taxon>Clostridia</taxon>
        <taxon>Lachnospirales</taxon>
        <taxon>Lachnospiraceae</taxon>
        <taxon>Faecalicatena</taxon>
    </lineage>
</organism>